<keyword evidence="3" id="KW-1185">Reference proteome</keyword>
<sequence length="131" mass="14466">MKTLAKFLFVAFALTFVTVSVSFANNRPIKALKAVGYETSLYTDTKGNLRIAVDKQTGGAVEVKLVNSAGKEFFVQRIGKNQRKARLRLDVSELPDGAYQVAFTNGATDFVNNLTINTKQPEFKSRMIALN</sequence>
<dbReference type="AlphaFoldDB" id="A0A3P1BNN9"/>
<evidence type="ECO:0000313" key="3">
    <source>
        <dbReference type="Proteomes" id="UP000271925"/>
    </source>
</evidence>
<feature type="signal peptide" evidence="1">
    <location>
        <begin position="1"/>
        <end position="24"/>
    </location>
</feature>
<evidence type="ECO:0000256" key="1">
    <source>
        <dbReference type="SAM" id="SignalP"/>
    </source>
</evidence>
<dbReference type="Proteomes" id="UP000271925">
    <property type="component" value="Unassembled WGS sequence"/>
</dbReference>
<accession>A0A3P1BNN9</accession>
<proteinExistence type="predicted"/>
<dbReference type="EMBL" id="RQJO01000009">
    <property type="protein sequence ID" value="RRB02668.1"/>
    <property type="molecule type" value="Genomic_DNA"/>
</dbReference>
<dbReference type="OrthoDB" id="960003at2"/>
<reference evidence="2 3" key="1">
    <citation type="submission" date="2018-11" db="EMBL/GenBank/DDBJ databases">
        <authorList>
            <person name="Zhou Z."/>
            <person name="Wang G."/>
        </authorList>
    </citation>
    <scope>NUCLEOTIDE SEQUENCE [LARGE SCALE GENOMIC DNA]</scope>
    <source>
        <strain evidence="2 3">KCTC52004</strain>
    </source>
</reference>
<evidence type="ECO:0008006" key="4">
    <source>
        <dbReference type="Google" id="ProtNLM"/>
    </source>
</evidence>
<keyword evidence="1" id="KW-0732">Signal</keyword>
<dbReference type="RefSeq" id="WP_124876831.1">
    <property type="nucleotide sequence ID" value="NZ_RQJO01000009.1"/>
</dbReference>
<gene>
    <name evidence="2" type="ORF">EHT25_19675</name>
</gene>
<protein>
    <recommendedName>
        <fullName evidence="4">Secretion system C-terminal sorting domain-containing protein</fullName>
    </recommendedName>
</protein>
<comment type="caution">
    <text evidence="2">The sequence shown here is derived from an EMBL/GenBank/DDBJ whole genome shotgun (WGS) entry which is preliminary data.</text>
</comment>
<evidence type="ECO:0000313" key="2">
    <source>
        <dbReference type="EMBL" id="RRB02668.1"/>
    </source>
</evidence>
<name>A0A3P1BNN9_9BACT</name>
<organism evidence="2 3">
    <name type="scientific">Larkinella rosea</name>
    <dbReference type="NCBI Taxonomy" id="2025312"/>
    <lineage>
        <taxon>Bacteria</taxon>
        <taxon>Pseudomonadati</taxon>
        <taxon>Bacteroidota</taxon>
        <taxon>Cytophagia</taxon>
        <taxon>Cytophagales</taxon>
        <taxon>Spirosomataceae</taxon>
        <taxon>Larkinella</taxon>
    </lineage>
</organism>
<feature type="chain" id="PRO_5018153250" description="Secretion system C-terminal sorting domain-containing protein" evidence="1">
    <location>
        <begin position="25"/>
        <end position="131"/>
    </location>
</feature>